<dbReference type="RefSeq" id="XP_012769211.1">
    <property type="nucleotide sequence ID" value="XM_012913757.1"/>
</dbReference>
<proteinExistence type="predicted"/>
<evidence type="ECO:0000313" key="1">
    <source>
        <dbReference type="EMBL" id="CDR97025.1"/>
    </source>
</evidence>
<accession>A0A061DEC2</accession>
<keyword evidence="2" id="KW-1185">Reference proteome</keyword>
<dbReference type="GeneID" id="24565566"/>
<sequence>MTRDEPESPSYFRNKVAFSYGTIRRSPAEIKVQAKIQHDRETPIFFEVISFDNGPLPFNSIAFLPPGETAVLKMQNVSIHRFRSQTETALSESDVNVFARVVLEDGGRRYMPLRLMDIPERNWLTFVYEVDEDADDTTSRVDGLLVAGRLERVSYVLLRHRDAAGTWTVAPEEECMYFGGNTLDALKCKAAIDATAAVPHIGPQRPEFEVTSMPLSHHTRYTDVATCKTLFELREAAMDPDREDHLVEYIIGRLEDFLKDDMDSSEFVNLKELFSECYKHTKFIFSDKIPLNEVIVPVVEKCIKNVTFDSEDLYFGILQMLVRDCDVAHTLMFDKGFGKNLVERLVAPENHRWVERGFMLDLLVEMVSHGKCMRNFLQGDPGGKVDSLCDTLLLGAAKLRRFSLFNMTTRMEALGQRVELFLALSRVEQLFQSLEPKLKEDEGPTYEHLTTLLQSFNEAVEMIQTHHNGKVKHSVLRDIHEVRQYTVSYLLETTMHKVLTQLMGSLLTHLKRFPVAPMYIDSMLELPLWFVAQYTNLIDFGVCLLYMTDICDFVNGMTLNNALQNGMYADSRATCCKARCQSMAIHTIVLKMASALLGKRSCPQMVSALHRICTEYPCGYRVIPTILAEQSMIQTVLQMATSAITDMTSSGVGAGGHRDNMELWQLFEIVSNAVLKDESGILLYFMGKQLISPLGSFVDMFVPEGTPAADLELQPLCDLRNNLLRLFKSAALMRPAKCGRLFDDVEVYLRDLLASAKVTLHPDTLKQSMSKLSHMDAMSLVNQPLRNSVFLMDPSQAKSIPKSMVSEQFGTVYSVSADTVELGAVHWTPNERYSARVTDLGVTADKAGHFKSCRLYVAPPERLPEFVHYGVRLLSFASTMDQYVSVFSDLLRERENTETLLRLWVHAVASISPDIDTVLNVEMGAFKSLVGYEWFFSSEDAIPLVTNIAQIVYSSLHHLSCDGHCHEDTDEHRKVTGAPVRYINDDILTLVVLSVNGVMMNRRWAFEGRLGRTSRKCLRWLCKLMSYWYLRYEKSQGYLMNKLMGWYTTLPCMADGAALLITSCGPVINPKCNVVAYVSLPEDEENEALLGRRRARVLFEGREYTVALSEKEVKLGRDVPNSAVWGLIRRIESLKVSVLAEFMCAVATRCYSANPCTVVLASEIAHFLIANGAPMMVFLSAVSDRCLEECLKAGSDASRSGNASGKAYRLLTFWSLVAKALVSNDSAGPTAVFKVNNWILDLFSRYTKGCRVITEGCCRVLFDGYVHLFRCHNKLWEGHHATLTRDPEFHNYMKNINGSVWWICHILNGCKARDTETGSSDEGSQNKFATVDFDSDIHLDSSISLSWEVILAGFAALKHAFKIPFTALNILYTVLSGPMELMVQIINKQIDSEIIKVTPSTTLWLNNIIRQLCDALLLHGSSEEADGSGNSDAPLQLLILQLLHDICASIHQTGPAQDVFICSLVYGTTHSADHDMLMAEDSLGDGQTEGAQPQEDIYSDIVGSSKNRLPRRVLSSAASQNAANGPAFKNVTDALEAFRDAVAAELALGKAQKLQGIALSSQIANVLLMLNAFKSLSSVIAKDAMERTPPKSLPGYIFLKVPSYTGLFRHSLGDAWSTDGRGPSSTRSILTRVIRMTKCENWAANTCFVNQSVPSPLLTDDRRQMRWLSRCFMFNGSPESVEMWKAVRYFATAKLLFADELMQYAPVKTKRMERPLPSDGMRYIRSVSTRAPSKHVDAYESEKAGVATDDDGAITQENIEKAVARLNGVITSQTWLDFDNDLVTNGLNLRSILINPGLLKDYSARATFLNALSRHVLIKELLISVGVDVR</sequence>
<name>A0A061DEC2_BABBI</name>
<organism evidence="1 2">
    <name type="scientific">Babesia bigemina</name>
    <dbReference type="NCBI Taxonomy" id="5866"/>
    <lineage>
        <taxon>Eukaryota</taxon>
        <taxon>Sar</taxon>
        <taxon>Alveolata</taxon>
        <taxon>Apicomplexa</taxon>
        <taxon>Aconoidasida</taxon>
        <taxon>Piroplasmida</taxon>
        <taxon>Babesiidae</taxon>
        <taxon>Babesia</taxon>
    </lineage>
</organism>
<dbReference type="VEuPathDB" id="PiroplasmaDB:BBBOND_0309280"/>
<dbReference type="EMBL" id="LK391709">
    <property type="protein sequence ID" value="CDR97025.1"/>
    <property type="molecule type" value="Genomic_DNA"/>
</dbReference>
<gene>
    <name evidence="1" type="ORF">BBBOND_0309280</name>
</gene>
<evidence type="ECO:0000313" key="2">
    <source>
        <dbReference type="Proteomes" id="UP000033188"/>
    </source>
</evidence>
<protein>
    <submittedName>
        <fullName evidence="1">Uncharacterized protein</fullName>
    </submittedName>
</protein>
<dbReference type="OMA" id="WGLIRRI"/>
<reference evidence="2" key="1">
    <citation type="journal article" date="2014" name="Nucleic Acids Res.">
        <title>The evolutionary dynamics of variant antigen genes in Babesia reveal a history of genomic innovation underlying host-parasite interaction.</title>
        <authorList>
            <person name="Jackson A.P."/>
            <person name="Otto T.D."/>
            <person name="Darby A."/>
            <person name="Ramaprasad A."/>
            <person name="Xia D."/>
            <person name="Echaide I.E."/>
            <person name="Farber M."/>
            <person name="Gahlot S."/>
            <person name="Gamble J."/>
            <person name="Gupta D."/>
            <person name="Gupta Y."/>
            <person name="Jackson L."/>
            <person name="Malandrin L."/>
            <person name="Malas T.B."/>
            <person name="Moussa E."/>
            <person name="Nair M."/>
            <person name="Reid A.J."/>
            <person name="Sanders M."/>
            <person name="Sharma J."/>
            <person name="Tracey A."/>
            <person name="Quail M.A."/>
            <person name="Weir W."/>
            <person name="Wastling J.M."/>
            <person name="Hall N."/>
            <person name="Willadsen P."/>
            <person name="Lingelbach K."/>
            <person name="Shiels B."/>
            <person name="Tait A."/>
            <person name="Berriman M."/>
            <person name="Allred D.R."/>
            <person name="Pain A."/>
        </authorList>
    </citation>
    <scope>NUCLEOTIDE SEQUENCE [LARGE SCALE GENOMIC DNA]</scope>
    <source>
        <strain evidence="2">Bond</strain>
    </source>
</reference>
<dbReference type="OrthoDB" id="364253at2759"/>
<dbReference type="Proteomes" id="UP000033188">
    <property type="component" value="Chromosome 3"/>
</dbReference>
<dbReference type="KEGG" id="bbig:BBBOND_0309280"/>